<name>A0A183B464_9TREM</name>
<dbReference type="WBParaSite" id="ECPE_0001403901-mRNA-1">
    <property type="protein sequence ID" value="ECPE_0001403901-mRNA-1"/>
    <property type="gene ID" value="ECPE_0001403901"/>
</dbReference>
<dbReference type="EMBL" id="UZAN01056466">
    <property type="protein sequence ID" value="VDP91271.1"/>
    <property type="molecule type" value="Genomic_DNA"/>
</dbReference>
<evidence type="ECO:0000256" key="1">
    <source>
        <dbReference type="SAM" id="MobiDB-lite"/>
    </source>
</evidence>
<reference evidence="2 3" key="2">
    <citation type="submission" date="2018-11" db="EMBL/GenBank/DDBJ databases">
        <authorList>
            <consortium name="Pathogen Informatics"/>
        </authorList>
    </citation>
    <scope>NUCLEOTIDE SEQUENCE [LARGE SCALE GENOMIC DNA]</scope>
    <source>
        <strain evidence="2 3">Egypt</strain>
    </source>
</reference>
<organism evidence="4">
    <name type="scientific">Echinostoma caproni</name>
    <dbReference type="NCBI Taxonomy" id="27848"/>
    <lineage>
        <taxon>Eukaryota</taxon>
        <taxon>Metazoa</taxon>
        <taxon>Spiralia</taxon>
        <taxon>Lophotrochozoa</taxon>
        <taxon>Platyhelminthes</taxon>
        <taxon>Trematoda</taxon>
        <taxon>Digenea</taxon>
        <taxon>Plagiorchiida</taxon>
        <taxon>Echinostomata</taxon>
        <taxon>Echinostomatoidea</taxon>
        <taxon>Echinostomatidae</taxon>
        <taxon>Echinostoma</taxon>
    </lineage>
</organism>
<dbReference type="AlphaFoldDB" id="A0A183B464"/>
<gene>
    <name evidence="2" type="ORF">ECPE_LOCUS13999</name>
</gene>
<reference evidence="4" key="1">
    <citation type="submission" date="2016-06" db="UniProtKB">
        <authorList>
            <consortium name="WormBaseParasite"/>
        </authorList>
    </citation>
    <scope>IDENTIFICATION</scope>
</reference>
<dbReference type="OrthoDB" id="193931at2759"/>
<sequence length="186" mass="20190">MNRANPPDLLTLSPSRSIDSQLAQLNQSLHKTHLSDVPFSPRSKCPVLNSDQLLPTSLSGTYSTSFSSTSSGASRVQDAFTTYSNSGSSGVTRSRGSADDRGSNGSGGVGRWQLGRLRDVFMAPKRPQTQITPEGHSLSQRLRKTRHLNNVVLARRGLTAGEVFDKISNALNQESIRFTLKGVLDY</sequence>
<protein>
    <submittedName>
        <fullName evidence="4">Doublecortin domain-containing protein</fullName>
    </submittedName>
</protein>
<dbReference type="Proteomes" id="UP000272942">
    <property type="component" value="Unassembled WGS sequence"/>
</dbReference>
<evidence type="ECO:0000313" key="4">
    <source>
        <dbReference type="WBParaSite" id="ECPE_0001403901-mRNA-1"/>
    </source>
</evidence>
<evidence type="ECO:0000313" key="2">
    <source>
        <dbReference type="EMBL" id="VDP91271.1"/>
    </source>
</evidence>
<evidence type="ECO:0000313" key="3">
    <source>
        <dbReference type="Proteomes" id="UP000272942"/>
    </source>
</evidence>
<feature type="compositionally biased region" description="Low complexity" evidence="1">
    <location>
        <begin position="84"/>
        <end position="95"/>
    </location>
</feature>
<feature type="region of interest" description="Disordered" evidence="1">
    <location>
        <begin position="81"/>
        <end position="111"/>
    </location>
</feature>
<accession>A0A183B464</accession>
<proteinExistence type="predicted"/>
<keyword evidence="3" id="KW-1185">Reference proteome</keyword>